<sequence>MRDGDAHAVGVGVGGEQEVRLDLVAELEALLEASRISGIRVGAGREVAVGLLLLRDDGHVVDADALEDGGHALEAGAVERGVDDLEGAVGGHAVGTETVWMASR</sequence>
<dbReference type="EMBL" id="AMCI01003313">
    <property type="protein sequence ID" value="EJX00597.1"/>
    <property type="molecule type" value="Genomic_DNA"/>
</dbReference>
<accession>J9G054</accession>
<name>J9G054_9ZZZZ</name>
<dbReference type="AlphaFoldDB" id="J9G054"/>
<organism evidence="1">
    <name type="scientific">gut metagenome</name>
    <dbReference type="NCBI Taxonomy" id="749906"/>
    <lineage>
        <taxon>unclassified sequences</taxon>
        <taxon>metagenomes</taxon>
        <taxon>organismal metagenomes</taxon>
    </lineage>
</organism>
<comment type="caution">
    <text evidence="1">The sequence shown here is derived from an EMBL/GenBank/DDBJ whole genome shotgun (WGS) entry which is preliminary data.</text>
</comment>
<evidence type="ECO:0000313" key="1">
    <source>
        <dbReference type="EMBL" id="EJX00597.1"/>
    </source>
</evidence>
<proteinExistence type="predicted"/>
<reference evidence="1" key="1">
    <citation type="journal article" date="2012" name="PLoS ONE">
        <title>Gene sets for utilization of primary and secondary nutrition supplies in the distal gut of endangered iberian lynx.</title>
        <authorList>
            <person name="Alcaide M."/>
            <person name="Messina E."/>
            <person name="Richter M."/>
            <person name="Bargiela R."/>
            <person name="Peplies J."/>
            <person name="Huws S.A."/>
            <person name="Newbold C.J."/>
            <person name="Golyshin P.N."/>
            <person name="Simon M.A."/>
            <person name="Lopez G."/>
            <person name="Yakimov M.M."/>
            <person name="Ferrer M."/>
        </authorList>
    </citation>
    <scope>NUCLEOTIDE SEQUENCE</scope>
</reference>
<protein>
    <submittedName>
        <fullName evidence="1">Uncharacterized protein</fullName>
    </submittedName>
</protein>
<gene>
    <name evidence="1" type="ORF">EVA_11297</name>
</gene>